<evidence type="ECO:0000256" key="7">
    <source>
        <dbReference type="SAM" id="Phobius"/>
    </source>
</evidence>
<feature type="transmembrane region" description="Helical" evidence="7">
    <location>
        <begin position="38"/>
        <end position="59"/>
    </location>
</feature>
<sequence length="309" mass="34522">MKEESRHYKTIALMTLSSIFWAGAFIGGKLAVKEFPPFSLTFLRFFFASIMIFVVMVKYEKRDWRLKKEDYPVMILLGLIGMVGYHILFFMALKYTTAVNASMIAATNPLLTTLMAVVFLKEKMGITRITGILIALAGVVMTISRGEISVLRNFAFNKGDILMLMGVTCWAIYSIISRSVMTKYSPLILTTYSFILCTLFTLPFAILENPSSYLGNTTMLGWGGVLYMAIFPSTIGYLVQQTAIKEIGPSRTAIFINLVPVFSMILSVIILKENITPISILSGLLIVFGVYLTTKIKKNIKDSVKPVKI</sequence>
<comment type="caution">
    <text evidence="9">The sequence shown here is derived from an EMBL/GenBank/DDBJ whole genome shotgun (WGS) entry which is preliminary data.</text>
</comment>
<keyword evidence="5 7" id="KW-1133">Transmembrane helix</keyword>
<dbReference type="InterPro" id="IPR000620">
    <property type="entry name" value="EamA_dom"/>
</dbReference>
<evidence type="ECO:0000313" key="9">
    <source>
        <dbReference type="EMBL" id="MBM7616065.1"/>
    </source>
</evidence>
<dbReference type="RefSeq" id="WP_204403926.1">
    <property type="nucleotide sequence ID" value="NZ_JAFBEE010000023.1"/>
</dbReference>
<dbReference type="PANTHER" id="PTHR32322:SF18">
    <property type="entry name" value="S-ADENOSYLMETHIONINE_S-ADENOSYLHOMOCYSTEINE TRANSPORTER"/>
    <property type="match status" value="1"/>
</dbReference>
<dbReference type="PANTHER" id="PTHR32322">
    <property type="entry name" value="INNER MEMBRANE TRANSPORTER"/>
    <property type="match status" value="1"/>
</dbReference>
<dbReference type="Pfam" id="PF00892">
    <property type="entry name" value="EamA"/>
    <property type="match status" value="2"/>
</dbReference>
<dbReference type="InterPro" id="IPR050638">
    <property type="entry name" value="AA-Vitamin_Transporters"/>
</dbReference>
<feature type="transmembrane region" description="Helical" evidence="7">
    <location>
        <begin position="99"/>
        <end position="120"/>
    </location>
</feature>
<dbReference type="SUPFAM" id="SSF103481">
    <property type="entry name" value="Multidrug resistance efflux transporter EmrE"/>
    <property type="match status" value="2"/>
</dbReference>
<comment type="subcellular location">
    <subcellularLocation>
        <location evidence="1">Cell membrane</location>
        <topology evidence="1">Multi-pass membrane protein</topology>
    </subcellularLocation>
</comment>
<gene>
    <name evidence="9" type="ORF">JOC73_002641</name>
</gene>
<feature type="transmembrane region" description="Helical" evidence="7">
    <location>
        <begin position="277"/>
        <end position="294"/>
    </location>
</feature>
<evidence type="ECO:0000256" key="1">
    <source>
        <dbReference type="ARBA" id="ARBA00004651"/>
    </source>
</evidence>
<feature type="transmembrane region" description="Helical" evidence="7">
    <location>
        <begin position="161"/>
        <end position="180"/>
    </location>
</feature>
<keyword evidence="3" id="KW-1003">Cell membrane</keyword>
<reference evidence="9 10" key="1">
    <citation type="submission" date="2021-01" db="EMBL/GenBank/DDBJ databases">
        <title>Genomic Encyclopedia of Type Strains, Phase IV (KMG-IV): sequencing the most valuable type-strain genomes for metagenomic binning, comparative biology and taxonomic classification.</title>
        <authorList>
            <person name="Goeker M."/>
        </authorList>
    </citation>
    <scope>NUCLEOTIDE SEQUENCE [LARGE SCALE GENOMIC DNA]</scope>
    <source>
        <strain evidence="9 10">DSM 25890</strain>
    </source>
</reference>
<dbReference type="Proteomes" id="UP001314796">
    <property type="component" value="Unassembled WGS sequence"/>
</dbReference>
<feature type="transmembrane region" description="Helical" evidence="7">
    <location>
        <begin position="12"/>
        <end position="32"/>
    </location>
</feature>
<comment type="similarity">
    <text evidence="2">Belongs to the EamA transporter family.</text>
</comment>
<feature type="transmembrane region" description="Helical" evidence="7">
    <location>
        <begin position="71"/>
        <end position="93"/>
    </location>
</feature>
<name>A0ABS2NSY3_9FIRM</name>
<evidence type="ECO:0000256" key="5">
    <source>
        <dbReference type="ARBA" id="ARBA00022989"/>
    </source>
</evidence>
<keyword evidence="4 7" id="KW-0812">Transmembrane</keyword>
<keyword evidence="10" id="KW-1185">Reference proteome</keyword>
<dbReference type="EMBL" id="JAFBEE010000023">
    <property type="protein sequence ID" value="MBM7616065.1"/>
    <property type="molecule type" value="Genomic_DNA"/>
</dbReference>
<accession>A0ABS2NSY3</accession>
<feature type="domain" description="EamA" evidence="8">
    <location>
        <begin position="10"/>
        <end position="143"/>
    </location>
</feature>
<dbReference type="Gene3D" id="1.10.3730.20">
    <property type="match status" value="1"/>
</dbReference>
<evidence type="ECO:0000256" key="2">
    <source>
        <dbReference type="ARBA" id="ARBA00007362"/>
    </source>
</evidence>
<evidence type="ECO:0000256" key="4">
    <source>
        <dbReference type="ARBA" id="ARBA00022692"/>
    </source>
</evidence>
<feature type="transmembrane region" description="Helical" evidence="7">
    <location>
        <begin position="219"/>
        <end position="240"/>
    </location>
</feature>
<evidence type="ECO:0000313" key="10">
    <source>
        <dbReference type="Proteomes" id="UP001314796"/>
    </source>
</evidence>
<dbReference type="InterPro" id="IPR037185">
    <property type="entry name" value="EmrE-like"/>
</dbReference>
<feature type="domain" description="EamA" evidence="8">
    <location>
        <begin position="158"/>
        <end position="294"/>
    </location>
</feature>
<evidence type="ECO:0000256" key="3">
    <source>
        <dbReference type="ARBA" id="ARBA00022475"/>
    </source>
</evidence>
<protein>
    <submittedName>
        <fullName evidence="9">Drug/metabolite transporter (DMT)-like permease</fullName>
    </submittedName>
</protein>
<evidence type="ECO:0000256" key="6">
    <source>
        <dbReference type="ARBA" id="ARBA00023136"/>
    </source>
</evidence>
<proteinExistence type="inferred from homology"/>
<feature type="transmembrane region" description="Helical" evidence="7">
    <location>
        <begin position="132"/>
        <end position="155"/>
    </location>
</feature>
<feature type="transmembrane region" description="Helical" evidence="7">
    <location>
        <begin position="187"/>
        <end position="207"/>
    </location>
</feature>
<keyword evidence="6 7" id="KW-0472">Membrane</keyword>
<evidence type="ECO:0000259" key="8">
    <source>
        <dbReference type="Pfam" id="PF00892"/>
    </source>
</evidence>
<feature type="transmembrane region" description="Helical" evidence="7">
    <location>
        <begin position="252"/>
        <end position="271"/>
    </location>
</feature>
<organism evidence="9 10">
    <name type="scientific">Alkaliphilus hydrothermalis</name>
    <dbReference type="NCBI Taxonomy" id="1482730"/>
    <lineage>
        <taxon>Bacteria</taxon>
        <taxon>Bacillati</taxon>
        <taxon>Bacillota</taxon>
        <taxon>Clostridia</taxon>
        <taxon>Peptostreptococcales</taxon>
        <taxon>Natronincolaceae</taxon>
        <taxon>Alkaliphilus</taxon>
    </lineage>
</organism>